<evidence type="ECO:0000256" key="7">
    <source>
        <dbReference type="ARBA" id="ARBA00022763"/>
    </source>
</evidence>
<dbReference type="PROSITE" id="PS01124">
    <property type="entry name" value="HTH_ARAC_FAMILY_2"/>
    <property type="match status" value="1"/>
</dbReference>
<dbReference type="Gene3D" id="1.10.10.60">
    <property type="entry name" value="Homeodomain-like"/>
    <property type="match status" value="1"/>
</dbReference>
<keyword evidence="12" id="KW-0804">Transcription</keyword>
<sequence>MTLTHEHMMTRFYNRDRESDGQFITGVLTTGIYCLPSCPARKPLPQNVRFFETQSEARSAGLRPCRRCKPDHFYERYDPGLHLVETLSADVRRDPARFADAASLVAASGVGATRLNALFREHLHLTPAAFLARERVDSARAALADGASVSDAAFGAGFESLSTFHANFRRETGLTPGEFRALGATNAFTLALPPGYRADAMLRAHGRDPASLLERVHGRELVKGIMLAGAPARLHVTFDGDAVACRVEGTAPDPPRMRMAHAVAARLLNLAGDPSAFERRMEADPATARLIEGRRGLRIPRTADAWECLLWTIVGQQVNLTFAYALRTVVADLCGVPVGDGLHAHPTPEAVAGLEYGDLTARRFSRRKAEYVIDTARRIAAGELRLDVADKEPATTLERRLLEVRGLGPWSVRYLMMRGFGFADCVPIGDSGVSAALTRYLELDHRPAAAEQEALMRPFAPYRSLATYHLWASLGDPQ</sequence>
<dbReference type="GO" id="GO:0043916">
    <property type="term" value="F:DNA-7-methylguanine glycosylase activity"/>
    <property type="evidence" value="ECO:0007669"/>
    <property type="project" value="TreeGrafter"/>
</dbReference>
<keyword evidence="7" id="KW-0227">DNA damage</keyword>
<dbReference type="PANTHER" id="PTHR43003">
    <property type="entry name" value="DNA-3-METHYLADENINE GLYCOSYLASE"/>
    <property type="match status" value="1"/>
</dbReference>
<dbReference type="RefSeq" id="WP_170035189.1">
    <property type="nucleotide sequence ID" value="NZ_JABDTL010000001.1"/>
</dbReference>
<name>A0A841H759_9BACT</name>
<dbReference type="Pfam" id="PF00730">
    <property type="entry name" value="HhH-GPD"/>
    <property type="match status" value="1"/>
</dbReference>
<keyword evidence="11" id="KW-0010">Activator</keyword>
<keyword evidence="4" id="KW-0489">Methyltransferase</keyword>
<dbReference type="GO" id="GO:0006285">
    <property type="term" value="P:base-excision repair, AP site formation"/>
    <property type="evidence" value="ECO:0007669"/>
    <property type="project" value="TreeGrafter"/>
</dbReference>
<dbReference type="PANTHER" id="PTHR43003:SF5">
    <property type="entry name" value="DNA-3-METHYLADENINE GLYCOSYLASE"/>
    <property type="match status" value="1"/>
</dbReference>
<dbReference type="Pfam" id="PF02805">
    <property type="entry name" value="Ada_Zn_binding"/>
    <property type="match status" value="1"/>
</dbReference>
<feature type="domain" description="HTH araC/xylS-type" evidence="14">
    <location>
        <begin position="81"/>
        <end position="182"/>
    </location>
</feature>
<comment type="catalytic activity">
    <reaction evidence="1">
        <text>Hydrolysis of alkylated DNA, releasing 3-methyladenine, 3-methylguanine, 7-methylguanine and 7-methyladenine.</text>
        <dbReference type="EC" id="3.2.2.21"/>
    </reaction>
</comment>
<dbReference type="InterPro" id="IPR018062">
    <property type="entry name" value="HTH_AraC-typ_CS"/>
</dbReference>
<evidence type="ECO:0000256" key="5">
    <source>
        <dbReference type="ARBA" id="ARBA00022679"/>
    </source>
</evidence>
<dbReference type="InterPro" id="IPR010316">
    <property type="entry name" value="AlkA_N"/>
</dbReference>
<dbReference type="EC" id="3.2.2.21" evidence="3"/>
<dbReference type="GO" id="GO:0032131">
    <property type="term" value="F:alkylated DNA binding"/>
    <property type="evidence" value="ECO:0007669"/>
    <property type="project" value="TreeGrafter"/>
</dbReference>
<dbReference type="GO" id="GO:0008168">
    <property type="term" value="F:methyltransferase activity"/>
    <property type="evidence" value="ECO:0007669"/>
    <property type="project" value="UniProtKB-KW"/>
</dbReference>
<keyword evidence="9" id="KW-0805">Transcription regulation</keyword>
<protein>
    <recommendedName>
        <fullName evidence="3">DNA-3-methyladenine glycosylase II</fullName>
        <ecNumber evidence="3">3.2.2.21</ecNumber>
    </recommendedName>
</protein>
<keyword evidence="13" id="KW-0234">DNA repair</keyword>
<evidence type="ECO:0000256" key="8">
    <source>
        <dbReference type="ARBA" id="ARBA00022833"/>
    </source>
</evidence>
<dbReference type="EMBL" id="JACHIA010000029">
    <property type="protein sequence ID" value="MBB6073783.1"/>
    <property type="molecule type" value="Genomic_DNA"/>
</dbReference>
<evidence type="ECO:0000256" key="11">
    <source>
        <dbReference type="ARBA" id="ARBA00023159"/>
    </source>
</evidence>
<dbReference type="InterPro" id="IPR035451">
    <property type="entry name" value="Ada-like_dom_sf"/>
</dbReference>
<dbReference type="SMART" id="SM00478">
    <property type="entry name" value="ENDO3c"/>
    <property type="match status" value="1"/>
</dbReference>
<dbReference type="CDD" id="cd00056">
    <property type="entry name" value="ENDO3c"/>
    <property type="match status" value="1"/>
</dbReference>
<reference evidence="15 16" key="1">
    <citation type="submission" date="2020-08" db="EMBL/GenBank/DDBJ databases">
        <title>Genomic Encyclopedia of Type Strains, Phase IV (KMG-IV): sequencing the most valuable type-strain genomes for metagenomic binning, comparative biology and taxonomic classification.</title>
        <authorList>
            <person name="Goeker M."/>
        </authorList>
    </citation>
    <scope>NUCLEOTIDE SEQUENCE [LARGE SCALE GENOMIC DNA]</scope>
    <source>
        <strain evidence="15 16">DSM 29007</strain>
    </source>
</reference>
<organism evidence="15 16">
    <name type="scientific">Longimicrobium terrae</name>
    <dbReference type="NCBI Taxonomy" id="1639882"/>
    <lineage>
        <taxon>Bacteria</taxon>
        <taxon>Pseudomonadati</taxon>
        <taxon>Gemmatimonadota</taxon>
        <taxon>Longimicrobiia</taxon>
        <taxon>Longimicrobiales</taxon>
        <taxon>Longimicrobiaceae</taxon>
        <taxon>Longimicrobium</taxon>
    </lineage>
</organism>
<dbReference type="GO" id="GO:0005737">
    <property type="term" value="C:cytoplasm"/>
    <property type="evidence" value="ECO:0007669"/>
    <property type="project" value="TreeGrafter"/>
</dbReference>
<dbReference type="InterPro" id="IPR009057">
    <property type="entry name" value="Homeodomain-like_sf"/>
</dbReference>
<evidence type="ECO:0000256" key="9">
    <source>
        <dbReference type="ARBA" id="ARBA00023015"/>
    </source>
</evidence>
<keyword evidence="15" id="KW-0378">Hydrolase</keyword>
<dbReference type="GO" id="GO:0032259">
    <property type="term" value="P:methylation"/>
    <property type="evidence" value="ECO:0007669"/>
    <property type="project" value="UniProtKB-KW"/>
</dbReference>
<gene>
    <name evidence="15" type="ORF">HNQ61_005461</name>
</gene>
<evidence type="ECO:0000256" key="4">
    <source>
        <dbReference type="ARBA" id="ARBA00022603"/>
    </source>
</evidence>
<dbReference type="InterPro" id="IPR011257">
    <property type="entry name" value="DNA_glycosylase"/>
</dbReference>
<dbReference type="Pfam" id="PF12833">
    <property type="entry name" value="HTH_18"/>
    <property type="match status" value="1"/>
</dbReference>
<dbReference type="InterPro" id="IPR037046">
    <property type="entry name" value="AlkA_N_sf"/>
</dbReference>
<evidence type="ECO:0000256" key="10">
    <source>
        <dbReference type="ARBA" id="ARBA00023125"/>
    </source>
</evidence>
<evidence type="ECO:0000256" key="2">
    <source>
        <dbReference type="ARBA" id="ARBA00001947"/>
    </source>
</evidence>
<evidence type="ECO:0000256" key="3">
    <source>
        <dbReference type="ARBA" id="ARBA00012000"/>
    </source>
</evidence>
<dbReference type="GO" id="GO:0008270">
    <property type="term" value="F:zinc ion binding"/>
    <property type="evidence" value="ECO:0007669"/>
    <property type="project" value="InterPro"/>
</dbReference>
<dbReference type="InterPro" id="IPR051912">
    <property type="entry name" value="Alkylbase_DNA_Glycosylase/TA"/>
</dbReference>
<keyword evidence="6" id="KW-0479">Metal-binding</keyword>
<evidence type="ECO:0000256" key="6">
    <source>
        <dbReference type="ARBA" id="ARBA00022723"/>
    </source>
</evidence>
<keyword evidence="16" id="KW-1185">Reference proteome</keyword>
<keyword evidence="8" id="KW-0862">Zinc</keyword>
<dbReference type="InterPro" id="IPR004026">
    <property type="entry name" value="Ada_DNA_repair_Zn-bd"/>
</dbReference>
<evidence type="ECO:0000313" key="16">
    <source>
        <dbReference type="Proteomes" id="UP000582837"/>
    </source>
</evidence>
<dbReference type="GO" id="GO:0032993">
    <property type="term" value="C:protein-DNA complex"/>
    <property type="evidence" value="ECO:0007669"/>
    <property type="project" value="TreeGrafter"/>
</dbReference>
<evidence type="ECO:0000313" key="15">
    <source>
        <dbReference type="EMBL" id="MBB6073783.1"/>
    </source>
</evidence>
<dbReference type="Proteomes" id="UP000582837">
    <property type="component" value="Unassembled WGS sequence"/>
</dbReference>
<dbReference type="SUPFAM" id="SSF48150">
    <property type="entry name" value="DNA-glycosylase"/>
    <property type="match status" value="1"/>
</dbReference>
<dbReference type="GO" id="GO:0003700">
    <property type="term" value="F:DNA-binding transcription factor activity"/>
    <property type="evidence" value="ECO:0007669"/>
    <property type="project" value="InterPro"/>
</dbReference>
<dbReference type="Gene3D" id="1.10.340.30">
    <property type="entry name" value="Hypothetical protein, domain 2"/>
    <property type="match status" value="1"/>
</dbReference>
<evidence type="ECO:0000259" key="14">
    <source>
        <dbReference type="PROSITE" id="PS01124"/>
    </source>
</evidence>
<dbReference type="SUPFAM" id="SSF46689">
    <property type="entry name" value="Homeodomain-like"/>
    <property type="match status" value="1"/>
</dbReference>
<keyword evidence="15" id="KW-0326">Glycosidase</keyword>
<dbReference type="SMART" id="SM01009">
    <property type="entry name" value="AlkA_N"/>
    <property type="match status" value="1"/>
</dbReference>
<dbReference type="Gene3D" id="3.40.10.10">
    <property type="entry name" value="DNA Methylphosphotriester Repair Domain"/>
    <property type="match status" value="1"/>
</dbReference>
<dbReference type="InterPro" id="IPR018060">
    <property type="entry name" value="HTH_AraC"/>
</dbReference>
<evidence type="ECO:0000256" key="13">
    <source>
        <dbReference type="ARBA" id="ARBA00023204"/>
    </source>
</evidence>
<keyword evidence="5" id="KW-0808">Transferase</keyword>
<dbReference type="PROSITE" id="PS00041">
    <property type="entry name" value="HTH_ARAC_FAMILY_1"/>
    <property type="match status" value="1"/>
</dbReference>
<evidence type="ECO:0000256" key="12">
    <source>
        <dbReference type="ARBA" id="ARBA00023163"/>
    </source>
</evidence>
<evidence type="ECO:0000256" key="1">
    <source>
        <dbReference type="ARBA" id="ARBA00000086"/>
    </source>
</evidence>
<dbReference type="Gene3D" id="3.30.310.20">
    <property type="entry name" value="DNA-3-methyladenine glycosylase AlkA, N-terminal domain"/>
    <property type="match status" value="1"/>
</dbReference>
<dbReference type="GO" id="GO:0008725">
    <property type="term" value="F:DNA-3-methyladenine glycosylase activity"/>
    <property type="evidence" value="ECO:0007669"/>
    <property type="project" value="TreeGrafter"/>
</dbReference>
<comment type="cofactor">
    <cofactor evidence="2">
        <name>Zn(2+)</name>
        <dbReference type="ChEBI" id="CHEBI:29105"/>
    </cofactor>
</comment>
<dbReference type="GO" id="GO:0006307">
    <property type="term" value="P:DNA alkylation repair"/>
    <property type="evidence" value="ECO:0007669"/>
    <property type="project" value="TreeGrafter"/>
</dbReference>
<proteinExistence type="predicted"/>
<comment type="caution">
    <text evidence="15">The sequence shown here is derived from an EMBL/GenBank/DDBJ whole genome shotgun (WGS) entry which is preliminary data.</text>
</comment>
<dbReference type="InterPro" id="IPR003265">
    <property type="entry name" value="HhH-GPD_domain"/>
</dbReference>
<dbReference type="Pfam" id="PF06029">
    <property type="entry name" value="AlkA_N"/>
    <property type="match status" value="1"/>
</dbReference>
<dbReference type="GO" id="GO:0043565">
    <property type="term" value="F:sequence-specific DNA binding"/>
    <property type="evidence" value="ECO:0007669"/>
    <property type="project" value="InterPro"/>
</dbReference>
<dbReference type="AlphaFoldDB" id="A0A841H759"/>
<keyword evidence="10" id="KW-0238">DNA-binding</keyword>
<dbReference type="SUPFAM" id="SSF57884">
    <property type="entry name" value="Ada DNA repair protein, N-terminal domain (N-Ada 10)"/>
    <property type="match status" value="1"/>
</dbReference>
<accession>A0A841H759</accession>
<dbReference type="SMART" id="SM00342">
    <property type="entry name" value="HTH_ARAC"/>
    <property type="match status" value="1"/>
</dbReference>